<reference evidence="8 9" key="1">
    <citation type="submission" date="2016-10" db="EMBL/GenBank/DDBJ databases">
        <authorList>
            <person name="de Groot N.N."/>
        </authorList>
    </citation>
    <scope>NUCLEOTIDE SEQUENCE [LARGE SCALE GENOMIC DNA]</scope>
    <source>
        <strain evidence="8 9">DSM 27630</strain>
    </source>
</reference>
<feature type="domain" description="NADP-dependent oxidoreductase" evidence="7">
    <location>
        <begin position="16"/>
        <end position="270"/>
    </location>
</feature>
<keyword evidence="9" id="KW-1185">Reference proteome</keyword>
<dbReference type="Proteomes" id="UP000198668">
    <property type="component" value="Unassembled WGS sequence"/>
</dbReference>
<evidence type="ECO:0000256" key="6">
    <source>
        <dbReference type="PIRSR" id="PIRSR000097-3"/>
    </source>
</evidence>
<dbReference type="PRINTS" id="PR00069">
    <property type="entry name" value="ALDKETRDTASE"/>
</dbReference>
<dbReference type="GO" id="GO:0016616">
    <property type="term" value="F:oxidoreductase activity, acting on the CH-OH group of donors, NAD or NADP as acceptor"/>
    <property type="evidence" value="ECO:0007669"/>
    <property type="project" value="UniProtKB-ARBA"/>
</dbReference>
<dbReference type="PANTHER" id="PTHR43827">
    <property type="entry name" value="2,5-DIKETO-D-GLUCONIC ACID REDUCTASE"/>
    <property type="match status" value="1"/>
</dbReference>
<dbReference type="CDD" id="cd19071">
    <property type="entry name" value="AKR_AKR1-5-like"/>
    <property type="match status" value="1"/>
</dbReference>
<evidence type="ECO:0000313" key="8">
    <source>
        <dbReference type="EMBL" id="SFH65483.1"/>
    </source>
</evidence>
<accession>A0A1I3BTC9</accession>
<dbReference type="Gene3D" id="3.20.20.100">
    <property type="entry name" value="NADP-dependent oxidoreductase domain"/>
    <property type="match status" value="1"/>
</dbReference>
<dbReference type="PROSITE" id="PS00798">
    <property type="entry name" value="ALDOKETO_REDUCTASE_1"/>
    <property type="match status" value="1"/>
</dbReference>
<keyword evidence="3" id="KW-0560">Oxidoreductase</keyword>
<dbReference type="InterPro" id="IPR023210">
    <property type="entry name" value="NADP_OxRdtase_dom"/>
</dbReference>
<dbReference type="InterPro" id="IPR018170">
    <property type="entry name" value="Aldo/ket_reductase_CS"/>
</dbReference>
<feature type="active site" description="Proton donor" evidence="4">
    <location>
        <position position="58"/>
    </location>
</feature>
<dbReference type="SUPFAM" id="SSF51430">
    <property type="entry name" value="NAD(P)-linked oxidoreductase"/>
    <property type="match status" value="1"/>
</dbReference>
<evidence type="ECO:0000259" key="7">
    <source>
        <dbReference type="Pfam" id="PF00248"/>
    </source>
</evidence>
<evidence type="ECO:0000256" key="5">
    <source>
        <dbReference type="PIRSR" id="PIRSR000097-2"/>
    </source>
</evidence>
<keyword evidence="2" id="KW-0521">NADP</keyword>
<dbReference type="PIRSF" id="PIRSF000097">
    <property type="entry name" value="AKR"/>
    <property type="match status" value="1"/>
</dbReference>
<feature type="site" description="Lowers pKa of active site Tyr" evidence="6">
    <location>
        <position position="83"/>
    </location>
</feature>
<gene>
    <name evidence="8" type="ORF">SAMN04489868_10942</name>
</gene>
<evidence type="ECO:0000256" key="2">
    <source>
        <dbReference type="ARBA" id="ARBA00022857"/>
    </source>
</evidence>
<name>A0A1I3BTC9_9LACT</name>
<evidence type="ECO:0000313" key="9">
    <source>
        <dbReference type="Proteomes" id="UP000198668"/>
    </source>
</evidence>
<protein>
    <submittedName>
        <fullName evidence="8">Aldo/keto reductase</fullName>
    </submittedName>
</protein>
<comment type="similarity">
    <text evidence="1">Belongs to the aldo/keto reductase family.</text>
</comment>
<evidence type="ECO:0000256" key="1">
    <source>
        <dbReference type="ARBA" id="ARBA00007905"/>
    </source>
</evidence>
<feature type="binding site" evidence="5">
    <location>
        <position position="119"/>
    </location>
    <ligand>
        <name>substrate</name>
    </ligand>
</feature>
<evidence type="ECO:0000256" key="4">
    <source>
        <dbReference type="PIRSR" id="PIRSR000097-1"/>
    </source>
</evidence>
<organism evidence="8 9">
    <name type="scientific">Pisciglobus halotolerans</name>
    <dbReference type="NCBI Taxonomy" id="745365"/>
    <lineage>
        <taxon>Bacteria</taxon>
        <taxon>Bacillati</taxon>
        <taxon>Bacillota</taxon>
        <taxon>Bacilli</taxon>
        <taxon>Lactobacillales</taxon>
        <taxon>Carnobacteriaceae</taxon>
    </lineage>
</organism>
<dbReference type="AlphaFoldDB" id="A0A1I3BTC9"/>
<sequence length="270" mass="30343">MMETITLNNGSTMPLIGTGTNTYGKEGNQYRGELNGDFSALSSAIQVGYRLIDTAISYRNEAGVGKTVHDSGVERSEFFLTTKIPVQDEYIGSAESVEQTVLQSLKNLQTDYIDLYLIHHPIEDKGKLKQTWQVLESFVDQGKLKAIGVSNFDIELLETLKSFARIQPAVNQIESNPHTWNDELIDYLFAHNIQPEAWGPLSKVTEDQESALAKIGEKYGKNWGQVLLRYQVQRGVVVIPKSHNAKRQTLNLELFDFTLTTDEMAEIKSL</sequence>
<evidence type="ECO:0000256" key="3">
    <source>
        <dbReference type="ARBA" id="ARBA00023002"/>
    </source>
</evidence>
<dbReference type="InterPro" id="IPR036812">
    <property type="entry name" value="NAD(P)_OxRdtase_dom_sf"/>
</dbReference>
<dbReference type="PANTHER" id="PTHR43827:SF3">
    <property type="entry name" value="NADP-DEPENDENT OXIDOREDUCTASE DOMAIN-CONTAINING PROTEIN"/>
    <property type="match status" value="1"/>
</dbReference>
<dbReference type="Pfam" id="PF00248">
    <property type="entry name" value="Aldo_ket_red"/>
    <property type="match status" value="1"/>
</dbReference>
<proteinExistence type="inferred from homology"/>
<dbReference type="InterPro" id="IPR020471">
    <property type="entry name" value="AKR"/>
</dbReference>
<dbReference type="EMBL" id="FOQE01000009">
    <property type="protein sequence ID" value="SFH65483.1"/>
    <property type="molecule type" value="Genomic_DNA"/>
</dbReference>
<dbReference type="FunFam" id="3.20.20.100:FF:000002">
    <property type="entry name" value="2,5-diketo-D-gluconic acid reductase A"/>
    <property type="match status" value="1"/>
</dbReference>